<evidence type="ECO:0000313" key="1">
    <source>
        <dbReference type="EMBL" id="AHD06350.1"/>
    </source>
</evidence>
<dbReference type="AlphaFoldDB" id="V9W9H9"/>
<dbReference type="EMBL" id="CP003355">
    <property type="protein sequence ID" value="AHD06350.1"/>
    <property type="molecule type" value="Genomic_DNA"/>
</dbReference>
<name>V9W9H9_9BACL</name>
<dbReference type="KEGG" id="plv:ERIC2_c25620"/>
<dbReference type="PATRIC" id="fig|697284.3.peg.2455"/>
<dbReference type="eggNOG" id="ENOG5032VE6">
    <property type="taxonomic scope" value="Bacteria"/>
</dbReference>
<keyword evidence="2" id="KW-1185">Reference proteome</keyword>
<organism evidence="1 2">
    <name type="scientific">Paenibacillus larvae subsp. larvae DSM 25430</name>
    <dbReference type="NCBI Taxonomy" id="697284"/>
    <lineage>
        <taxon>Bacteria</taxon>
        <taxon>Bacillati</taxon>
        <taxon>Bacillota</taxon>
        <taxon>Bacilli</taxon>
        <taxon>Bacillales</taxon>
        <taxon>Paenibacillaceae</taxon>
        <taxon>Paenibacillus</taxon>
    </lineage>
</organism>
<protein>
    <submittedName>
        <fullName evidence="1">Uncharacterized protein</fullName>
    </submittedName>
</protein>
<dbReference type="Proteomes" id="UP000029431">
    <property type="component" value="Chromosome"/>
</dbReference>
<gene>
    <name evidence="1" type="ORF">ERIC2_c25620</name>
</gene>
<evidence type="ECO:0000313" key="2">
    <source>
        <dbReference type="Proteomes" id="UP000029431"/>
    </source>
</evidence>
<sequence>MMAEKNILAYFNTPEQAKEVASKLNALRAEDVQIDRFGRYPGVGVDDVMNPITGNFSSLGNLTLGANFANRSSAIMAAADTSASGMSDGGQGGPNGKDILLTAVVDESIHEQALQIIRDSGGIV</sequence>
<proteinExistence type="predicted"/>
<reference evidence="1 2" key="1">
    <citation type="journal article" date="2014" name="PLoS ONE">
        <title>How to Kill the Honey Bee Larva: Genomic Potential and Virulence Mechanisms of Paenibacillus larvae.</title>
        <authorList>
            <person name="Djukic M."/>
            <person name="Brzuszkiewicz E."/>
            <person name="Funfhaus A."/>
            <person name="Voss J."/>
            <person name="Gollnow K."/>
            <person name="Poppinga L."/>
            <person name="Liesegang H."/>
            <person name="Garcia-Gonzalez E."/>
            <person name="Genersch E."/>
            <person name="Daniel R."/>
        </authorList>
    </citation>
    <scope>NUCLEOTIDE SEQUENCE [LARGE SCALE GENOMIC DNA]</scope>
    <source>
        <strain evidence="1 2">DSM 25430</strain>
    </source>
</reference>
<accession>V9W9H9</accession>
<dbReference type="HOGENOM" id="CLU_134920_0_0_9"/>